<evidence type="ECO:0000256" key="1">
    <source>
        <dbReference type="PROSITE-ProRule" id="PRU00042"/>
    </source>
</evidence>
<evidence type="ECO:0000256" key="2">
    <source>
        <dbReference type="SAM" id="MobiDB-lite"/>
    </source>
</evidence>
<accession>A0A9Q1FC93</accession>
<keyword evidence="5" id="KW-1185">Reference proteome</keyword>
<dbReference type="CDD" id="cd11657">
    <property type="entry name" value="TIN2_N"/>
    <property type="match status" value="3"/>
</dbReference>
<sequence length="1284" mass="143317">MSFAEREIGDPLLPVSSLHLLVPPLKLLSAAMWQVLQQQDVLHYGKLEEFVCLVTEAFPELLSESQRTELTLGLQSGCKTDPALEVLLWEFLSTLDQLLPVPDLTQTVSWLSAAPSVLEVCLQSVYYPDQLKTLLRHKRSLGQLDMNAKLPFIEEYKLSSMSRPPCQRVVDSTKLTNTNSQSESITDCMNCLRPASSGEDIQAESVMDSSDYTGMEPTSISNRCEDIDEKRERKSVYLMSRDKKDLLTNMKEEEDGESQSVKIEREDGVKDEEELWKEEEETDEQMEGHAADLVAQTDKLLKNGIKSEHAQREGEELSTLVTSCLLKKPRVLIRRLEISNSSLPVSPPPHLVACQRGQRESSPWGQHELSPLRGNGSLTQKKGQVVTRKRNTISQLERPPKMLPSSSENGICAEASLISPVISPRNQNTGSDHTGVIFQMSEGVHNAGQSVEVPCQVFACSQCPFVHTEEVNLHQHIEKVHPEEVNTTLLVPPLQLLSAAMWQVLQQQDVLHYGKLEEFVSLVTEAFPELLSESQRTELTLGLQSGCKTDPALEVLLWEFLSTLDQLLPVPDLTQTVSWLSAAPSVLEVCLQSVYYPDQLKTLLRHNRSLGQLDMNAKLPFIEEYKLSPMSRPPCQRVVDSTKLTNTNSQSESITDCMNCLRPASSGEDIQAESMMDSSDYTGMEPTSISNRCEDIDEKRERKTVYLMSREKKDLLTNMKEEEDGERQSVKMEREDGVRDEEELWKEEEETDEQMEGHAADLVAQTDKLLKNGIKSEHAQLEGQELSTLVTSCLLKKPRVLIRRLEISNSSLPVSPPPHLVACQRGQRERSPWGQHELSPLRGNGSLTQKKGQVVTQKRNTIGQLARPPKMLSSENGVCAEASLISPVISPRNQNPGSDHTGVIFQMSEGVHNAGQSVEVPCQVFACSQCPFVLTEEVNLHQHIEKFHPEEVNTTLLVPPLKLLSAAMWQVLQQQDVLHYGKLEEFVSLVTEAFPELLSESQRTELTLGLQQSGCKTDPALEVLLWEFLSTLDQLLPVPDLTQTVSWLSAAPSLLEVSLQSVYYPDQLKTLLRHHRSLGQLDMNAKLPFIEEYKLSSMSRPPCQRVVDSTKLTNTNSQSESITDCMNCLRPASSGEDIQAESMMDSSDYTGMEPTICAEASLISPVISPRNQNPGSDHTGQTVEVSCQVFACSQCPFVLTEEVNLHQHIEKVHPEEVNTTVSDCVFLRIIEGSGKRCSPSLRSPCRIPPFRPLLSAVKSASPLSYSSSAFTNLWRNAIGYSPSN</sequence>
<dbReference type="GO" id="GO:1904356">
    <property type="term" value="P:regulation of telomere maintenance via telomere lengthening"/>
    <property type="evidence" value="ECO:0007669"/>
    <property type="project" value="TreeGrafter"/>
</dbReference>
<dbReference type="PANTHER" id="PTHR15512:SF0">
    <property type="entry name" value="TERF1-INTERACTING NUCLEAR FACTOR 2"/>
    <property type="match status" value="1"/>
</dbReference>
<feature type="region of interest" description="Disordered" evidence="2">
    <location>
        <begin position="250"/>
        <end position="271"/>
    </location>
</feature>
<dbReference type="EMBL" id="JAINUF010000006">
    <property type="protein sequence ID" value="KAJ8355562.1"/>
    <property type="molecule type" value="Genomic_DNA"/>
</dbReference>
<comment type="caution">
    <text evidence="4">The sequence shown here is derived from an EMBL/GenBank/DDBJ whole genome shotgun (WGS) entry which is preliminary data.</text>
</comment>
<keyword evidence="1" id="KW-0863">Zinc-finger</keyword>
<feature type="region of interest" description="Disordered" evidence="2">
    <location>
        <begin position="830"/>
        <end position="856"/>
    </location>
</feature>
<feature type="region of interest" description="Disordered" evidence="2">
    <location>
        <begin position="720"/>
        <end position="742"/>
    </location>
</feature>
<dbReference type="Pfam" id="PF14973">
    <property type="entry name" value="TINF2_N"/>
    <property type="match status" value="3"/>
</dbReference>
<dbReference type="SMART" id="SM00355">
    <property type="entry name" value="ZnF_C2H2"/>
    <property type="match status" value="3"/>
</dbReference>
<dbReference type="PANTHER" id="PTHR15512">
    <property type="entry name" value="TERF1-INTERACTING NUCLEAR FACTOR 2"/>
    <property type="match status" value="1"/>
</dbReference>
<dbReference type="Proteomes" id="UP001152622">
    <property type="component" value="Chromosome 6"/>
</dbReference>
<keyword evidence="1" id="KW-0862">Zinc</keyword>
<dbReference type="OrthoDB" id="9948370at2759"/>
<reference evidence="4" key="1">
    <citation type="journal article" date="2023" name="Science">
        <title>Genome structures resolve the early diversification of teleost fishes.</title>
        <authorList>
            <person name="Parey E."/>
            <person name="Louis A."/>
            <person name="Montfort J."/>
            <person name="Bouchez O."/>
            <person name="Roques C."/>
            <person name="Iampietro C."/>
            <person name="Lluch J."/>
            <person name="Castinel A."/>
            <person name="Donnadieu C."/>
            <person name="Desvignes T."/>
            <person name="Floi Bucao C."/>
            <person name="Jouanno E."/>
            <person name="Wen M."/>
            <person name="Mejri S."/>
            <person name="Dirks R."/>
            <person name="Jansen H."/>
            <person name="Henkel C."/>
            <person name="Chen W.J."/>
            <person name="Zahm M."/>
            <person name="Cabau C."/>
            <person name="Klopp C."/>
            <person name="Thompson A.W."/>
            <person name="Robinson-Rechavi M."/>
            <person name="Braasch I."/>
            <person name="Lecointre G."/>
            <person name="Bobe J."/>
            <person name="Postlethwait J.H."/>
            <person name="Berthelot C."/>
            <person name="Roest Crollius H."/>
            <person name="Guiguen Y."/>
        </authorList>
    </citation>
    <scope>NUCLEOTIDE SEQUENCE</scope>
    <source>
        <strain evidence="4">WJC10195</strain>
    </source>
</reference>
<gene>
    <name evidence="4" type="ORF">SKAU_G00183560</name>
</gene>
<dbReference type="GO" id="GO:0016233">
    <property type="term" value="P:telomere capping"/>
    <property type="evidence" value="ECO:0007669"/>
    <property type="project" value="InterPro"/>
</dbReference>
<organism evidence="4 5">
    <name type="scientific">Synaphobranchus kaupii</name>
    <name type="common">Kaup's arrowtooth eel</name>
    <dbReference type="NCBI Taxonomy" id="118154"/>
    <lineage>
        <taxon>Eukaryota</taxon>
        <taxon>Metazoa</taxon>
        <taxon>Chordata</taxon>
        <taxon>Craniata</taxon>
        <taxon>Vertebrata</taxon>
        <taxon>Euteleostomi</taxon>
        <taxon>Actinopterygii</taxon>
        <taxon>Neopterygii</taxon>
        <taxon>Teleostei</taxon>
        <taxon>Anguilliformes</taxon>
        <taxon>Synaphobranchidae</taxon>
        <taxon>Synaphobranchus</taxon>
    </lineage>
</organism>
<dbReference type="PROSITE" id="PS50157">
    <property type="entry name" value="ZINC_FINGER_C2H2_2"/>
    <property type="match status" value="1"/>
</dbReference>
<dbReference type="InterPro" id="IPR039098">
    <property type="entry name" value="TINF2"/>
</dbReference>
<feature type="compositionally biased region" description="Basic and acidic residues" evidence="2">
    <location>
        <begin position="726"/>
        <end position="737"/>
    </location>
</feature>
<evidence type="ECO:0000313" key="4">
    <source>
        <dbReference type="EMBL" id="KAJ8355562.1"/>
    </source>
</evidence>
<dbReference type="PROSITE" id="PS00028">
    <property type="entry name" value="ZINC_FINGER_C2H2_1"/>
    <property type="match status" value="2"/>
</dbReference>
<dbReference type="InterPro" id="IPR029400">
    <property type="entry name" value="TINF2_N"/>
</dbReference>
<dbReference type="InterPro" id="IPR013087">
    <property type="entry name" value="Znf_C2H2_type"/>
</dbReference>
<name>A0A9Q1FC93_SYNKA</name>
<evidence type="ECO:0000259" key="3">
    <source>
        <dbReference type="PROSITE" id="PS50157"/>
    </source>
</evidence>
<dbReference type="GO" id="GO:0042162">
    <property type="term" value="F:telomeric DNA binding"/>
    <property type="evidence" value="ECO:0007669"/>
    <property type="project" value="TreeGrafter"/>
</dbReference>
<feature type="region of interest" description="Disordered" evidence="2">
    <location>
        <begin position="361"/>
        <end position="390"/>
    </location>
</feature>
<keyword evidence="1" id="KW-0479">Metal-binding</keyword>
<dbReference type="GO" id="GO:0008270">
    <property type="term" value="F:zinc ion binding"/>
    <property type="evidence" value="ECO:0007669"/>
    <property type="project" value="UniProtKB-KW"/>
</dbReference>
<proteinExistence type="predicted"/>
<feature type="domain" description="C2H2-type" evidence="3">
    <location>
        <begin position="1190"/>
        <end position="1218"/>
    </location>
</feature>
<evidence type="ECO:0000313" key="5">
    <source>
        <dbReference type="Proteomes" id="UP001152622"/>
    </source>
</evidence>
<protein>
    <recommendedName>
        <fullName evidence="3">C2H2-type domain-containing protein</fullName>
    </recommendedName>
</protein>
<dbReference type="GO" id="GO:0070187">
    <property type="term" value="C:shelterin complex"/>
    <property type="evidence" value="ECO:0007669"/>
    <property type="project" value="InterPro"/>
</dbReference>
<feature type="compositionally biased region" description="Polar residues" evidence="2">
    <location>
        <begin position="845"/>
        <end position="856"/>
    </location>
</feature>